<dbReference type="Proteomes" id="UP000006461">
    <property type="component" value="Chromosome"/>
</dbReference>
<feature type="transmembrane region" description="Helical" evidence="7">
    <location>
        <begin position="14"/>
        <end position="34"/>
    </location>
</feature>
<evidence type="ECO:0000256" key="7">
    <source>
        <dbReference type="SAM" id="Phobius"/>
    </source>
</evidence>
<feature type="transmembrane region" description="Helical" evidence="7">
    <location>
        <begin position="243"/>
        <end position="261"/>
    </location>
</feature>
<feature type="transmembrane region" description="Helical" evidence="7">
    <location>
        <begin position="70"/>
        <end position="94"/>
    </location>
</feature>
<dbReference type="PANTHER" id="PTHR21716:SF64">
    <property type="entry name" value="AI-2 TRANSPORT PROTEIN TQSA"/>
    <property type="match status" value="1"/>
</dbReference>
<reference evidence="8 9" key="1">
    <citation type="journal article" date="2012" name="J. Bacteriol.">
        <title>Genome Sequence of Radiation-Resistant Modestobacter marinus Strain BC501, a Representative Actinobacterium That Thrives on Calcareous Stone Surfaces.</title>
        <authorList>
            <person name="Normand P."/>
            <person name="Gury J."/>
            <person name="Pujic P."/>
            <person name="Chouaia B."/>
            <person name="Crotti E."/>
            <person name="Brusetti L."/>
            <person name="Daffonchio D."/>
            <person name="Vacherie B."/>
            <person name="Barbe V."/>
            <person name="Medigue C."/>
            <person name="Calteau A."/>
            <person name="Ghodhbane-Gtari F."/>
            <person name="Essoussi I."/>
            <person name="Nouioui I."/>
            <person name="Abbassi-Ghozzi I."/>
            <person name="Gtari M."/>
        </authorList>
    </citation>
    <scope>NUCLEOTIDE SEQUENCE [LARGE SCALE GENOMIC DNA]</scope>
    <source>
        <strain evidence="9">BC 501</strain>
    </source>
</reference>
<dbReference type="GO" id="GO:0055085">
    <property type="term" value="P:transmembrane transport"/>
    <property type="evidence" value="ECO:0007669"/>
    <property type="project" value="TreeGrafter"/>
</dbReference>
<gene>
    <name evidence="8" type="ordered locus">MODMU_1528</name>
</gene>
<dbReference type="KEGG" id="mmar:MODMU_1528"/>
<dbReference type="Pfam" id="PF01594">
    <property type="entry name" value="AI-2E_transport"/>
    <property type="match status" value="1"/>
</dbReference>
<accession>I4EUB0</accession>
<dbReference type="GO" id="GO:0016020">
    <property type="term" value="C:membrane"/>
    <property type="evidence" value="ECO:0007669"/>
    <property type="project" value="UniProtKB-SubCell"/>
</dbReference>
<evidence type="ECO:0000256" key="5">
    <source>
        <dbReference type="ARBA" id="ARBA00023136"/>
    </source>
</evidence>
<evidence type="ECO:0000313" key="8">
    <source>
        <dbReference type="EMBL" id="CCH86973.1"/>
    </source>
</evidence>
<feature type="transmembrane region" description="Helical" evidence="7">
    <location>
        <begin position="148"/>
        <end position="171"/>
    </location>
</feature>
<dbReference type="InterPro" id="IPR002549">
    <property type="entry name" value="AI-2E-like"/>
</dbReference>
<feature type="region of interest" description="Disordered" evidence="6">
    <location>
        <begin position="352"/>
        <end position="391"/>
    </location>
</feature>
<dbReference type="OrthoDB" id="9799225at2"/>
<evidence type="ECO:0000256" key="6">
    <source>
        <dbReference type="SAM" id="MobiDB-lite"/>
    </source>
</evidence>
<evidence type="ECO:0000313" key="9">
    <source>
        <dbReference type="Proteomes" id="UP000006461"/>
    </source>
</evidence>
<evidence type="ECO:0000256" key="2">
    <source>
        <dbReference type="ARBA" id="ARBA00009773"/>
    </source>
</evidence>
<keyword evidence="3 7" id="KW-0812">Transmembrane</keyword>
<dbReference type="PANTHER" id="PTHR21716">
    <property type="entry name" value="TRANSMEMBRANE PROTEIN"/>
    <property type="match status" value="1"/>
</dbReference>
<feature type="transmembrane region" description="Helical" evidence="7">
    <location>
        <begin position="307"/>
        <end position="333"/>
    </location>
</feature>
<dbReference type="OMA" id="IVCAETE"/>
<dbReference type="HOGENOM" id="CLU_031275_0_4_11"/>
<dbReference type="AlphaFoldDB" id="I4EUB0"/>
<protein>
    <recommendedName>
        <fullName evidence="10">Permease</fullName>
    </recommendedName>
</protein>
<comment type="subcellular location">
    <subcellularLocation>
        <location evidence="1">Membrane</location>
        <topology evidence="1">Multi-pass membrane protein</topology>
    </subcellularLocation>
</comment>
<feature type="transmembrane region" description="Helical" evidence="7">
    <location>
        <begin position="40"/>
        <end position="58"/>
    </location>
</feature>
<keyword evidence="4 7" id="KW-1133">Transmembrane helix</keyword>
<keyword evidence="5 7" id="KW-0472">Membrane</keyword>
<organism evidence="8 9">
    <name type="scientific">Modestobacter italicus (strain DSM 44449 / CECT 9708 / BC 501)</name>
    <dbReference type="NCBI Taxonomy" id="2732864"/>
    <lineage>
        <taxon>Bacteria</taxon>
        <taxon>Bacillati</taxon>
        <taxon>Actinomycetota</taxon>
        <taxon>Actinomycetes</taxon>
        <taxon>Geodermatophilales</taxon>
        <taxon>Geodermatophilaceae</taxon>
        <taxon>Modestobacter</taxon>
    </lineage>
</organism>
<evidence type="ECO:0000256" key="1">
    <source>
        <dbReference type="ARBA" id="ARBA00004141"/>
    </source>
</evidence>
<dbReference type="PATRIC" id="fig|477641.3.peg.1448"/>
<feature type="transmembrane region" description="Helical" evidence="7">
    <location>
        <begin position="210"/>
        <end position="237"/>
    </location>
</feature>
<comment type="similarity">
    <text evidence="2">Belongs to the autoinducer-2 exporter (AI-2E) (TC 2.A.86) family.</text>
</comment>
<evidence type="ECO:0008006" key="10">
    <source>
        <dbReference type="Google" id="ProtNLM"/>
    </source>
</evidence>
<dbReference type="EMBL" id="FO203431">
    <property type="protein sequence ID" value="CCH86973.1"/>
    <property type="molecule type" value="Genomic_DNA"/>
</dbReference>
<evidence type="ECO:0000256" key="3">
    <source>
        <dbReference type="ARBA" id="ARBA00022692"/>
    </source>
</evidence>
<dbReference type="eggNOG" id="COG0628">
    <property type="taxonomic scope" value="Bacteria"/>
</dbReference>
<name>I4EUB0_MODI5</name>
<proteinExistence type="inferred from homology"/>
<keyword evidence="9" id="KW-1185">Reference proteome</keyword>
<dbReference type="STRING" id="477641.MODMU_1528"/>
<sequence>MASKARPTAFAPGLPRGVVVLLGSAGAVVTIAGIRAFADLLGPVFLALVLTISVHPTLRRLQRRGWPRWLAVTVTTLAVIGFVLALALSLALAVTRLATLLPTYADRFAELLGQLNSTLSRWGIGEEQIATALDRIDLGALASLLEKLVAGLAGALSSVLFLLFLLLFMGVDAAGFPGRLRAVSTTRPAIVTALVSFAEGTRSYLNVSTVFGLVVAVIDTAALWLLGVPLPLLWGLLSYVTNYIPNIGFIIGLAPPALLALLEGGPRLMLVVIVVYSGVNFVIQSVIQPKFVGDAVNLSLPLTFLSLVFWTAVIGPVGAILAIPLTLLAKALLVDIDPNTRWLAHLVTSNAPDDPPDVTATDDARPSVGPSVRKAPAEALSVHEVPRQGID</sequence>
<evidence type="ECO:0000256" key="4">
    <source>
        <dbReference type="ARBA" id="ARBA00022989"/>
    </source>
</evidence>
<feature type="transmembrane region" description="Helical" evidence="7">
    <location>
        <begin position="268"/>
        <end position="287"/>
    </location>
</feature>